<keyword evidence="3" id="KW-1185">Reference proteome</keyword>
<evidence type="ECO:0008006" key="4">
    <source>
        <dbReference type="Google" id="ProtNLM"/>
    </source>
</evidence>
<evidence type="ECO:0000256" key="1">
    <source>
        <dbReference type="SAM" id="MobiDB-lite"/>
    </source>
</evidence>
<organism evidence="2 3">
    <name type="scientific">Tetradesmus obliquus</name>
    <name type="common">Green alga</name>
    <name type="synonym">Acutodesmus obliquus</name>
    <dbReference type="NCBI Taxonomy" id="3088"/>
    <lineage>
        <taxon>Eukaryota</taxon>
        <taxon>Viridiplantae</taxon>
        <taxon>Chlorophyta</taxon>
        <taxon>core chlorophytes</taxon>
        <taxon>Chlorophyceae</taxon>
        <taxon>CS clade</taxon>
        <taxon>Sphaeropleales</taxon>
        <taxon>Scenedesmaceae</taxon>
        <taxon>Tetradesmus</taxon>
    </lineage>
</organism>
<protein>
    <recommendedName>
        <fullName evidence="4">SAND domain-containing protein</fullName>
    </recommendedName>
</protein>
<proteinExistence type="predicted"/>
<evidence type="ECO:0000313" key="3">
    <source>
        <dbReference type="Proteomes" id="UP001244341"/>
    </source>
</evidence>
<dbReference type="Proteomes" id="UP001244341">
    <property type="component" value="Chromosome 16b"/>
</dbReference>
<dbReference type="EMBL" id="CP126223">
    <property type="protein sequence ID" value="WIA23269.1"/>
    <property type="molecule type" value="Genomic_DNA"/>
</dbReference>
<sequence length="90" mass="10003">MQVVPQQGESEGHPMSLSAFEQLGGRGTARKWRRSLTTLDGSEVITLGEWMERYQVAPGTEGKHESTIITAVKPLRSCCESTVHSTWRCL</sequence>
<name>A0ABY8UQQ8_TETOB</name>
<accession>A0ABY8UQQ8</accession>
<gene>
    <name evidence="2" type="ORF">OEZ85_000039</name>
</gene>
<reference evidence="2 3" key="1">
    <citation type="submission" date="2023-05" db="EMBL/GenBank/DDBJ databases">
        <title>A 100% complete, gapless, phased diploid assembly of the Scenedesmus obliquus UTEX 3031 genome.</title>
        <authorList>
            <person name="Biondi T.C."/>
            <person name="Hanschen E.R."/>
            <person name="Kwon T."/>
            <person name="Eng W."/>
            <person name="Kruse C.P.S."/>
            <person name="Koehler S.I."/>
            <person name="Kunde Y."/>
            <person name="Gleasner C.D."/>
            <person name="You Mak K.T."/>
            <person name="Polle J."/>
            <person name="Hovde B.T."/>
            <person name="Starkenburg S.R."/>
        </authorList>
    </citation>
    <scope>NUCLEOTIDE SEQUENCE [LARGE SCALE GENOMIC DNA]</scope>
    <source>
        <strain evidence="2 3">DOE0152z</strain>
    </source>
</reference>
<evidence type="ECO:0000313" key="2">
    <source>
        <dbReference type="EMBL" id="WIA23269.1"/>
    </source>
</evidence>
<feature type="region of interest" description="Disordered" evidence="1">
    <location>
        <begin position="1"/>
        <end position="20"/>
    </location>
</feature>